<dbReference type="AlphaFoldDB" id="A0AA45WJV0"/>
<evidence type="ECO:0000256" key="5">
    <source>
        <dbReference type="ARBA" id="ARBA00022777"/>
    </source>
</evidence>
<dbReference type="RefSeq" id="WP_102991879.1">
    <property type="nucleotide sequence ID" value="NZ_FXTU01000001.1"/>
</dbReference>
<comment type="similarity">
    <text evidence="1 8">Belongs to the CoaE family.</text>
</comment>
<dbReference type="NCBIfam" id="TIGR00152">
    <property type="entry name" value="dephospho-CoA kinase"/>
    <property type="match status" value="1"/>
</dbReference>
<dbReference type="GO" id="GO:0005737">
    <property type="term" value="C:cytoplasm"/>
    <property type="evidence" value="ECO:0007669"/>
    <property type="project" value="UniProtKB-SubCell"/>
</dbReference>
<keyword evidence="11" id="KW-1185">Reference proteome</keyword>
<dbReference type="HAMAP" id="MF_00376">
    <property type="entry name" value="Dephospho_CoA_kinase"/>
    <property type="match status" value="1"/>
</dbReference>
<protein>
    <recommendedName>
        <fullName evidence="8 9">Dephospho-CoA kinase</fullName>
        <ecNumber evidence="8 9">2.7.1.24</ecNumber>
    </recommendedName>
    <alternativeName>
        <fullName evidence="8">Dephosphocoenzyme A kinase</fullName>
    </alternativeName>
</protein>
<evidence type="ECO:0000256" key="8">
    <source>
        <dbReference type="HAMAP-Rule" id="MF_00376"/>
    </source>
</evidence>
<gene>
    <name evidence="8" type="primary">coaE</name>
    <name evidence="10" type="ORF">SAMN06265361_101533</name>
</gene>
<dbReference type="InterPro" id="IPR001977">
    <property type="entry name" value="Depp_CoAkinase"/>
</dbReference>
<evidence type="ECO:0000313" key="10">
    <source>
        <dbReference type="EMBL" id="SMP04263.1"/>
    </source>
</evidence>
<name>A0AA45WJV0_9BACL</name>
<sequence>MIFGLTGGIATGKSTVAEMLQRHGAVIVDADKVARQVVEPEEEGLKRIASVFGDEVISREGTLDRPALGRIIFHDEKARRKLNELLHPLIMDKMRRDTEKVWQTEPHAVVIWDVPLLIEEKMTDLVDEVILVYVPQRVQLARLQARDHLDTDEAAARLAAQLPIDEKKKWADYVIDNSGTREETEMQVARLWSELCAKVG</sequence>
<dbReference type="SUPFAM" id="SSF52540">
    <property type="entry name" value="P-loop containing nucleoside triphosphate hydrolases"/>
    <property type="match status" value="1"/>
</dbReference>
<dbReference type="Gene3D" id="3.40.50.300">
    <property type="entry name" value="P-loop containing nucleotide triphosphate hydrolases"/>
    <property type="match status" value="1"/>
</dbReference>
<proteinExistence type="inferred from homology"/>
<comment type="subcellular location">
    <subcellularLocation>
        <location evidence="8">Cytoplasm</location>
    </subcellularLocation>
</comment>
<keyword evidence="2 8" id="KW-0963">Cytoplasm</keyword>
<reference evidence="10" key="1">
    <citation type="submission" date="2017-05" db="EMBL/GenBank/DDBJ databases">
        <authorList>
            <person name="Varghese N."/>
            <person name="Submissions S."/>
        </authorList>
    </citation>
    <scope>NUCLEOTIDE SEQUENCE</scope>
    <source>
        <strain evidence="10">DSM 45262</strain>
    </source>
</reference>
<comment type="caution">
    <text evidence="10">The sequence shown here is derived from an EMBL/GenBank/DDBJ whole genome shotgun (WGS) entry which is preliminary data.</text>
</comment>
<evidence type="ECO:0000256" key="3">
    <source>
        <dbReference type="ARBA" id="ARBA00022679"/>
    </source>
</evidence>
<accession>A0AA45WJV0</accession>
<keyword evidence="5 8" id="KW-0418">Kinase</keyword>
<keyword evidence="3 8" id="KW-0808">Transferase</keyword>
<dbReference type="GO" id="GO:0005524">
    <property type="term" value="F:ATP binding"/>
    <property type="evidence" value="ECO:0007669"/>
    <property type="project" value="UniProtKB-UniRule"/>
</dbReference>
<feature type="binding site" evidence="8">
    <location>
        <begin position="10"/>
        <end position="15"/>
    </location>
    <ligand>
        <name>ATP</name>
        <dbReference type="ChEBI" id="CHEBI:30616"/>
    </ligand>
</feature>
<dbReference type="EC" id="2.7.1.24" evidence="8 9"/>
<comment type="pathway">
    <text evidence="8">Cofactor biosynthesis; coenzyme A biosynthesis; CoA from (R)-pantothenate: step 5/5.</text>
</comment>
<dbReference type="PANTHER" id="PTHR10695:SF46">
    <property type="entry name" value="BIFUNCTIONAL COENZYME A SYNTHASE-RELATED"/>
    <property type="match status" value="1"/>
</dbReference>
<evidence type="ECO:0000256" key="2">
    <source>
        <dbReference type="ARBA" id="ARBA00022490"/>
    </source>
</evidence>
<evidence type="ECO:0000256" key="7">
    <source>
        <dbReference type="ARBA" id="ARBA00022993"/>
    </source>
</evidence>
<dbReference type="PROSITE" id="PS51219">
    <property type="entry name" value="DPCK"/>
    <property type="match status" value="1"/>
</dbReference>
<dbReference type="Pfam" id="PF01121">
    <property type="entry name" value="CoaE"/>
    <property type="match status" value="1"/>
</dbReference>
<dbReference type="Proteomes" id="UP001157946">
    <property type="component" value="Unassembled WGS sequence"/>
</dbReference>
<dbReference type="GO" id="GO:0004140">
    <property type="term" value="F:dephospho-CoA kinase activity"/>
    <property type="evidence" value="ECO:0007669"/>
    <property type="project" value="UniProtKB-UniRule"/>
</dbReference>
<dbReference type="EMBL" id="FXTU01000001">
    <property type="protein sequence ID" value="SMP04263.1"/>
    <property type="molecule type" value="Genomic_DNA"/>
</dbReference>
<dbReference type="PANTHER" id="PTHR10695">
    <property type="entry name" value="DEPHOSPHO-COA KINASE-RELATED"/>
    <property type="match status" value="1"/>
</dbReference>
<dbReference type="InterPro" id="IPR027417">
    <property type="entry name" value="P-loop_NTPase"/>
</dbReference>
<comment type="catalytic activity">
    <reaction evidence="8">
        <text>3'-dephospho-CoA + ATP = ADP + CoA + H(+)</text>
        <dbReference type="Rhea" id="RHEA:18245"/>
        <dbReference type="ChEBI" id="CHEBI:15378"/>
        <dbReference type="ChEBI" id="CHEBI:30616"/>
        <dbReference type="ChEBI" id="CHEBI:57287"/>
        <dbReference type="ChEBI" id="CHEBI:57328"/>
        <dbReference type="ChEBI" id="CHEBI:456216"/>
        <dbReference type="EC" id="2.7.1.24"/>
    </reaction>
</comment>
<evidence type="ECO:0000256" key="6">
    <source>
        <dbReference type="ARBA" id="ARBA00022840"/>
    </source>
</evidence>
<keyword evidence="6 8" id="KW-0067">ATP-binding</keyword>
<evidence type="ECO:0000256" key="4">
    <source>
        <dbReference type="ARBA" id="ARBA00022741"/>
    </source>
</evidence>
<keyword evidence="4 8" id="KW-0547">Nucleotide-binding</keyword>
<dbReference type="CDD" id="cd02022">
    <property type="entry name" value="DPCK"/>
    <property type="match status" value="1"/>
</dbReference>
<evidence type="ECO:0000256" key="1">
    <source>
        <dbReference type="ARBA" id="ARBA00009018"/>
    </source>
</evidence>
<evidence type="ECO:0000256" key="9">
    <source>
        <dbReference type="NCBIfam" id="TIGR00152"/>
    </source>
</evidence>
<dbReference type="GO" id="GO:0015937">
    <property type="term" value="P:coenzyme A biosynthetic process"/>
    <property type="evidence" value="ECO:0007669"/>
    <property type="project" value="UniProtKB-UniRule"/>
</dbReference>
<organism evidence="10 11">
    <name type="scientific">Laceyella tengchongensis</name>
    <dbReference type="NCBI Taxonomy" id="574699"/>
    <lineage>
        <taxon>Bacteria</taxon>
        <taxon>Bacillati</taxon>
        <taxon>Bacillota</taxon>
        <taxon>Bacilli</taxon>
        <taxon>Bacillales</taxon>
        <taxon>Thermoactinomycetaceae</taxon>
        <taxon>Laceyella</taxon>
    </lineage>
</organism>
<evidence type="ECO:0000313" key="11">
    <source>
        <dbReference type="Proteomes" id="UP001157946"/>
    </source>
</evidence>
<comment type="function">
    <text evidence="8">Catalyzes the phosphorylation of the 3'-hydroxyl group of dephosphocoenzyme A to form coenzyme A.</text>
</comment>
<keyword evidence="7 8" id="KW-0173">Coenzyme A biosynthesis</keyword>
<dbReference type="FunFam" id="3.40.50.300:FF:000991">
    <property type="entry name" value="Dephospho-CoA kinase"/>
    <property type="match status" value="1"/>
</dbReference>